<dbReference type="EMBL" id="BK015609">
    <property type="protein sequence ID" value="DAE15682.1"/>
    <property type="molecule type" value="Genomic_DNA"/>
</dbReference>
<name>A0A8S5Q9T9_9CAUD</name>
<sequence length="36" mass="4402">MYYYSRLYVSIGGFLLQPYYCHFSVTEKHKSPFYNV</sequence>
<accession>A0A8S5Q9T9</accession>
<reference evidence="1" key="1">
    <citation type="journal article" date="2021" name="Proc. Natl. Acad. Sci. U.S.A.">
        <title>A Catalog of Tens of Thousands of Viruses from Human Metagenomes Reveals Hidden Associations with Chronic Diseases.</title>
        <authorList>
            <person name="Tisza M.J."/>
            <person name="Buck C.B."/>
        </authorList>
    </citation>
    <scope>NUCLEOTIDE SEQUENCE</scope>
    <source>
        <strain evidence="1">Ct2ZW1</strain>
    </source>
</reference>
<proteinExistence type="predicted"/>
<protein>
    <submittedName>
        <fullName evidence="1">Uncharacterized protein</fullName>
    </submittedName>
</protein>
<evidence type="ECO:0000313" key="1">
    <source>
        <dbReference type="EMBL" id="DAE15682.1"/>
    </source>
</evidence>
<organism evidence="1">
    <name type="scientific">Siphoviridae sp. ct2ZW1</name>
    <dbReference type="NCBI Taxonomy" id="2825316"/>
    <lineage>
        <taxon>Viruses</taxon>
        <taxon>Duplodnaviria</taxon>
        <taxon>Heunggongvirae</taxon>
        <taxon>Uroviricota</taxon>
        <taxon>Caudoviricetes</taxon>
    </lineage>
</organism>